<reference evidence="2" key="1">
    <citation type="thesis" date="2021" institute="BYU ScholarsArchive" country="Provo, UT, USA">
        <title>Applications of and Algorithms for Genome Assembly and Genomic Analyses with an Emphasis on Marine Teleosts.</title>
        <authorList>
            <person name="Pickett B.D."/>
        </authorList>
    </citation>
    <scope>NUCLEOTIDE SEQUENCE</scope>
    <source>
        <strain evidence="2">HI-2016</strain>
    </source>
</reference>
<evidence type="ECO:0000313" key="2">
    <source>
        <dbReference type="EMBL" id="KAG9337155.1"/>
    </source>
</evidence>
<feature type="compositionally biased region" description="Basic and acidic residues" evidence="1">
    <location>
        <begin position="22"/>
        <end position="36"/>
    </location>
</feature>
<gene>
    <name evidence="2" type="ORF">JZ751_029746</name>
</gene>
<organism evidence="2 3">
    <name type="scientific">Albula glossodonta</name>
    <name type="common">roundjaw bonefish</name>
    <dbReference type="NCBI Taxonomy" id="121402"/>
    <lineage>
        <taxon>Eukaryota</taxon>
        <taxon>Metazoa</taxon>
        <taxon>Chordata</taxon>
        <taxon>Craniata</taxon>
        <taxon>Vertebrata</taxon>
        <taxon>Euteleostomi</taxon>
        <taxon>Actinopterygii</taxon>
        <taxon>Neopterygii</taxon>
        <taxon>Teleostei</taxon>
        <taxon>Albuliformes</taxon>
        <taxon>Albulidae</taxon>
        <taxon>Albula</taxon>
    </lineage>
</organism>
<dbReference type="AlphaFoldDB" id="A0A8T2N9Y1"/>
<comment type="caution">
    <text evidence="2">The sequence shown here is derived from an EMBL/GenBank/DDBJ whole genome shotgun (WGS) entry which is preliminary data.</text>
</comment>
<dbReference type="Proteomes" id="UP000824540">
    <property type="component" value="Unassembled WGS sequence"/>
</dbReference>
<evidence type="ECO:0000256" key="1">
    <source>
        <dbReference type="SAM" id="MobiDB-lite"/>
    </source>
</evidence>
<accession>A0A8T2N9Y1</accession>
<name>A0A8T2N9Y1_9TELE</name>
<feature type="region of interest" description="Disordered" evidence="1">
    <location>
        <begin position="1"/>
        <end position="38"/>
    </location>
</feature>
<evidence type="ECO:0000313" key="3">
    <source>
        <dbReference type="Proteomes" id="UP000824540"/>
    </source>
</evidence>
<proteinExistence type="predicted"/>
<keyword evidence="3" id="KW-1185">Reference proteome</keyword>
<dbReference type="EMBL" id="JAFBMS010000094">
    <property type="protein sequence ID" value="KAG9337155.1"/>
    <property type="molecule type" value="Genomic_DNA"/>
</dbReference>
<sequence length="78" mass="8719">MWRRGRGPQPWSVGATLPEGAGADRLENHPDPEGQQKVRSCCFSPRLTFLPYPIRPPQPPERPPPPVWIVGQRPAVVC</sequence>
<protein>
    <submittedName>
        <fullName evidence="2">Uncharacterized protein</fullName>
    </submittedName>
</protein>